<name>A0A8H5B640_9AGAR</name>
<feature type="domain" description="SET" evidence="1">
    <location>
        <begin position="145"/>
        <end position="253"/>
    </location>
</feature>
<evidence type="ECO:0000313" key="2">
    <source>
        <dbReference type="EMBL" id="KAF5316417.1"/>
    </source>
</evidence>
<proteinExistence type="predicted"/>
<dbReference type="InterPro" id="IPR001214">
    <property type="entry name" value="SET_dom"/>
</dbReference>
<dbReference type="InterPro" id="IPR046341">
    <property type="entry name" value="SET_dom_sf"/>
</dbReference>
<evidence type="ECO:0000313" key="3">
    <source>
        <dbReference type="Proteomes" id="UP000567179"/>
    </source>
</evidence>
<dbReference type="EMBL" id="JAACJJ010000042">
    <property type="protein sequence ID" value="KAF5316417.1"/>
    <property type="molecule type" value="Genomic_DNA"/>
</dbReference>
<dbReference type="Proteomes" id="UP000567179">
    <property type="component" value="Unassembled WGS sequence"/>
</dbReference>
<dbReference type="Pfam" id="PF00856">
    <property type="entry name" value="SET"/>
    <property type="match status" value="1"/>
</dbReference>
<protein>
    <recommendedName>
        <fullName evidence="1">SET domain-containing protein</fullName>
    </recommendedName>
</protein>
<organism evidence="2 3">
    <name type="scientific">Psilocybe cf. subviscida</name>
    <dbReference type="NCBI Taxonomy" id="2480587"/>
    <lineage>
        <taxon>Eukaryota</taxon>
        <taxon>Fungi</taxon>
        <taxon>Dikarya</taxon>
        <taxon>Basidiomycota</taxon>
        <taxon>Agaricomycotina</taxon>
        <taxon>Agaricomycetes</taxon>
        <taxon>Agaricomycetidae</taxon>
        <taxon>Agaricales</taxon>
        <taxon>Agaricineae</taxon>
        <taxon>Strophariaceae</taxon>
        <taxon>Psilocybe</taxon>
    </lineage>
</organism>
<gene>
    <name evidence="2" type="ORF">D9619_006533</name>
</gene>
<comment type="caution">
    <text evidence="2">The sequence shown here is derived from an EMBL/GenBank/DDBJ whole genome shotgun (WGS) entry which is preliminary data.</text>
</comment>
<dbReference type="SUPFAM" id="SSF82199">
    <property type="entry name" value="SET domain"/>
    <property type="match status" value="1"/>
</dbReference>
<dbReference type="SMART" id="SM00317">
    <property type="entry name" value="SET"/>
    <property type="match status" value="1"/>
</dbReference>
<keyword evidence="3" id="KW-1185">Reference proteome</keyword>
<dbReference type="OrthoDB" id="3265353at2759"/>
<evidence type="ECO:0000259" key="1">
    <source>
        <dbReference type="PROSITE" id="PS50280"/>
    </source>
</evidence>
<accession>A0A8H5B640</accession>
<dbReference type="Gene3D" id="2.170.270.10">
    <property type="entry name" value="SET domain"/>
    <property type="match status" value="1"/>
</dbReference>
<reference evidence="2 3" key="1">
    <citation type="journal article" date="2020" name="ISME J.">
        <title>Uncovering the hidden diversity of litter-decomposition mechanisms in mushroom-forming fungi.</title>
        <authorList>
            <person name="Floudas D."/>
            <person name="Bentzer J."/>
            <person name="Ahren D."/>
            <person name="Johansson T."/>
            <person name="Persson P."/>
            <person name="Tunlid A."/>
        </authorList>
    </citation>
    <scope>NUCLEOTIDE SEQUENCE [LARGE SCALE GENOMIC DNA]</scope>
    <source>
        <strain evidence="2 3">CBS 101986</strain>
    </source>
</reference>
<sequence>MPHLDTSKPPLFEFWLSEGMDGAQGISSALSSSLLAKSSDAINMEDLYVVSLWASREIEGRHAFVPQILGDTFNHSGEVLRDLRRLVKDRKKDANPSDSMKHISILVELINTLKSMEHFTHLGDAQLAVLRWCICAYTMATHPTSPVDVRVNAQKKFVLLATAPIQAGQVVYEAIGMMPGDDEVVSKFASITVSPEQNQEAGAKRTLYGPLRMARHRCQNYNAEFMPLKGTSAFVLRAKFEIPAGEEITCDYGARNEDCICRD</sequence>
<dbReference type="AlphaFoldDB" id="A0A8H5B640"/>
<dbReference type="PROSITE" id="PS50280">
    <property type="entry name" value="SET"/>
    <property type="match status" value="1"/>
</dbReference>